<protein>
    <submittedName>
        <fullName evidence="2">DUF4838 domain-containing protein</fullName>
    </submittedName>
</protein>
<dbReference type="SUPFAM" id="SSF55545">
    <property type="entry name" value="beta-N-acetylhexosaminidase-like domain"/>
    <property type="match status" value="1"/>
</dbReference>
<evidence type="ECO:0000256" key="1">
    <source>
        <dbReference type="ARBA" id="ARBA00022801"/>
    </source>
</evidence>
<sequence length="739" mass="86036">MKETCITLFFLMIASIHHAQKREICLTKSGNSSYAILISEKAGTTEIKAAQIISHYFQEVTGINLPIENHKTPHHDYLIIREKEMQDLTSKQDAFEIKNEGKDILLIGNPNKGVLYAVYHFIENYLQCKKWAPNEPAVCPSLKEINIELPLQINESPSFNYREIHSTAINDQEYMDWHKLHYLEDLWGLWGHSYNRLVSPENFKAHPEYFAFFQGKRRPEQLCLSNEKVFEETIVSLEKLFKEHPTAKYWSISPNDDIGYCECDLCRPINEAEGGPQGPLMRFINKISERYPEKKFTTLAYGSTSRPPLQTRPRENVIIFLSNIDLFRNDPVAKEKSAAFFVDNLKGWLQKTPNVFIWDYYTQFTNYVAPFPDVLNIGENIEYYKTMNVDGVFAQLGGNHYVHQNEIKTYLLAKKLWNSSENTDQLLDDFLAGYYQKAAPRIKEYLQKMKFYLKESGRNLDIYGNPVSEYQSYLTPEIMDEMSSLFDDAEKTSGDRQIIHRIQKLRLAFDYAYLQQARFYGRDKNGIYVQNQNGKWILNKTIPKRVKTFISTAKKVGITELAESGYSLKTYETEWKKIIKTGVLDNSAIGSEVHFEHPWISDFPGKKEKTLTDGMYGFPDFSYNWLLFNLSNTITLKMDSPKRVHDISMSFLEDQRHWIFLPNNVQVSVSKDGINYQVFSPQMLNTEENYSINTQKTTFIVDDVIQYIKVSFTPLDQLPEWKSHPNKKPLVAIDEIWVN</sequence>
<gene>
    <name evidence="2" type="ORF">ACFSO8_01450</name>
</gene>
<dbReference type="Proteomes" id="UP001597394">
    <property type="component" value="Unassembled WGS sequence"/>
</dbReference>
<evidence type="ECO:0000313" key="2">
    <source>
        <dbReference type="EMBL" id="MFD2544114.1"/>
    </source>
</evidence>
<keyword evidence="3" id="KW-1185">Reference proteome</keyword>
<reference evidence="3" key="1">
    <citation type="journal article" date="2019" name="Int. J. Syst. Evol. Microbiol.">
        <title>The Global Catalogue of Microorganisms (GCM) 10K type strain sequencing project: providing services to taxonomists for standard genome sequencing and annotation.</title>
        <authorList>
            <consortium name="The Broad Institute Genomics Platform"/>
            <consortium name="The Broad Institute Genome Sequencing Center for Infectious Disease"/>
            <person name="Wu L."/>
            <person name="Ma J."/>
        </authorList>
    </citation>
    <scope>NUCLEOTIDE SEQUENCE [LARGE SCALE GENOMIC DNA]</scope>
    <source>
        <strain evidence="3">KCTC 52204</strain>
    </source>
</reference>
<dbReference type="InterPro" id="IPR029018">
    <property type="entry name" value="Hex-like_dom2"/>
</dbReference>
<keyword evidence="1" id="KW-0378">Hydrolase</keyword>
<dbReference type="Pfam" id="PF16126">
    <property type="entry name" value="DUF4838"/>
    <property type="match status" value="1"/>
</dbReference>
<dbReference type="EMBL" id="JBHULG010000001">
    <property type="protein sequence ID" value="MFD2544114.1"/>
    <property type="molecule type" value="Genomic_DNA"/>
</dbReference>
<dbReference type="InterPro" id="IPR032287">
    <property type="entry name" value="DUF4838"/>
</dbReference>
<name>A0ABW5K654_9FLAO</name>
<accession>A0ABW5K654</accession>
<dbReference type="RefSeq" id="WP_255926814.1">
    <property type="nucleotide sequence ID" value="NZ_JANFQP010000001.1"/>
</dbReference>
<comment type="caution">
    <text evidence="2">The sequence shown here is derived from an EMBL/GenBank/DDBJ whole genome shotgun (WGS) entry which is preliminary data.</text>
</comment>
<dbReference type="Gene3D" id="3.30.379.10">
    <property type="entry name" value="Chitobiase/beta-hexosaminidase domain 2-like"/>
    <property type="match status" value="1"/>
</dbReference>
<dbReference type="PANTHER" id="PTHR47406:SF2">
    <property type="entry name" value="ALPHA GLUCURONIDASE N-TERMINAL DOMAIN-CONTAINING PROTEIN"/>
    <property type="match status" value="1"/>
</dbReference>
<evidence type="ECO:0000313" key="3">
    <source>
        <dbReference type="Proteomes" id="UP001597394"/>
    </source>
</evidence>
<organism evidence="2 3">
    <name type="scientific">Kaistella montana</name>
    <dbReference type="NCBI Taxonomy" id="1849733"/>
    <lineage>
        <taxon>Bacteria</taxon>
        <taxon>Pseudomonadati</taxon>
        <taxon>Bacteroidota</taxon>
        <taxon>Flavobacteriia</taxon>
        <taxon>Flavobacteriales</taxon>
        <taxon>Weeksellaceae</taxon>
        <taxon>Chryseobacterium group</taxon>
        <taxon>Kaistella</taxon>
    </lineage>
</organism>
<dbReference type="PANTHER" id="PTHR47406">
    <property type="entry name" value="COAGULATION FACTOR 5/8 TYPE, C-TERMINAL"/>
    <property type="match status" value="1"/>
</dbReference>
<proteinExistence type="predicted"/>